<accession>A0A8J7F5U1</accession>
<dbReference type="Proteomes" id="UP000620559">
    <property type="component" value="Unassembled WGS sequence"/>
</dbReference>
<gene>
    <name evidence="1" type="ORF">IQ247_31765</name>
</gene>
<dbReference type="EMBL" id="JADEWL010000283">
    <property type="protein sequence ID" value="MBE9217176.1"/>
    <property type="molecule type" value="Genomic_DNA"/>
</dbReference>
<dbReference type="AlphaFoldDB" id="A0A8J7F5U1"/>
<protein>
    <submittedName>
        <fullName evidence="1">Uncharacterized protein</fullName>
    </submittedName>
</protein>
<reference evidence="1" key="1">
    <citation type="submission" date="2020-10" db="EMBL/GenBank/DDBJ databases">
        <authorList>
            <person name="Castelo-Branco R."/>
            <person name="Eusebio N."/>
            <person name="Adriana R."/>
            <person name="Vieira A."/>
            <person name="Brugerolle De Fraissinette N."/>
            <person name="Rezende De Castro R."/>
            <person name="Schneider M.P."/>
            <person name="Vasconcelos V."/>
            <person name="Leao P.N."/>
        </authorList>
    </citation>
    <scope>NUCLEOTIDE SEQUENCE</scope>
    <source>
        <strain evidence="1">LEGE 06105</strain>
    </source>
</reference>
<sequence length="79" mass="8922">MDLEQKEAFFTPLGDVGGTTGYANISATSDASKVAETASAYLKDSLLLSKLTRRVYELLREDIRCQRERVNNYGCDRWL</sequence>
<keyword evidence="2" id="KW-1185">Reference proteome</keyword>
<evidence type="ECO:0000313" key="2">
    <source>
        <dbReference type="Proteomes" id="UP000620559"/>
    </source>
</evidence>
<comment type="caution">
    <text evidence="1">The sequence shown here is derived from an EMBL/GenBank/DDBJ whole genome shotgun (WGS) entry which is preliminary data.</text>
</comment>
<dbReference type="RefSeq" id="WP_193926208.1">
    <property type="nucleotide sequence ID" value="NZ_JADEWL010000283.1"/>
</dbReference>
<evidence type="ECO:0000313" key="1">
    <source>
        <dbReference type="EMBL" id="MBE9217176.1"/>
    </source>
</evidence>
<name>A0A8J7F5U1_9CYAN</name>
<proteinExistence type="predicted"/>
<organism evidence="1 2">
    <name type="scientific">Plectonema cf. radiosum LEGE 06105</name>
    <dbReference type="NCBI Taxonomy" id="945769"/>
    <lineage>
        <taxon>Bacteria</taxon>
        <taxon>Bacillati</taxon>
        <taxon>Cyanobacteriota</taxon>
        <taxon>Cyanophyceae</taxon>
        <taxon>Oscillatoriophycideae</taxon>
        <taxon>Oscillatoriales</taxon>
        <taxon>Microcoleaceae</taxon>
        <taxon>Plectonema</taxon>
    </lineage>
</organism>